<dbReference type="RefSeq" id="WP_085617063.1">
    <property type="nucleotide sequence ID" value="NZ_JBLXAE010000012.1"/>
</dbReference>
<dbReference type="GO" id="GO:0055085">
    <property type="term" value="P:transmembrane transport"/>
    <property type="evidence" value="ECO:0007669"/>
    <property type="project" value="InterPro"/>
</dbReference>
<evidence type="ECO:0000256" key="7">
    <source>
        <dbReference type="RuleBase" id="RU363032"/>
    </source>
</evidence>
<keyword evidence="2 7" id="KW-0813">Transport</keyword>
<keyword evidence="5 7" id="KW-1133">Transmembrane helix</keyword>
<dbReference type="SUPFAM" id="SSF161098">
    <property type="entry name" value="MetI-like"/>
    <property type="match status" value="1"/>
</dbReference>
<gene>
    <name evidence="9" type="ORF">TALK_06555</name>
</gene>
<evidence type="ECO:0000256" key="3">
    <source>
        <dbReference type="ARBA" id="ARBA00022475"/>
    </source>
</evidence>
<organism evidence="9 10">
    <name type="scientific">Thalassospira alkalitolerans</name>
    <dbReference type="NCBI Taxonomy" id="1293890"/>
    <lineage>
        <taxon>Bacteria</taxon>
        <taxon>Pseudomonadati</taxon>
        <taxon>Pseudomonadota</taxon>
        <taxon>Alphaproteobacteria</taxon>
        <taxon>Rhodospirillales</taxon>
        <taxon>Thalassospiraceae</taxon>
        <taxon>Thalassospira</taxon>
    </lineage>
</organism>
<protein>
    <submittedName>
        <fullName evidence="9">ABC transporter permease</fullName>
    </submittedName>
</protein>
<dbReference type="GO" id="GO:0005886">
    <property type="term" value="C:plasma membrane"/>
    <property type="evidence" value="ECO:0007669"/>
    <property type="project" value="UniProtKB-SubCell"/>
</dbReference>
<dbReference type="PROSITE" id="PS50928">
    <property type="entry name" value="ABC_TM1"/>
    <property type="match status" value="1"/>
</dbReference>
<reference evidence="9 10" key="1">
    <citation type="submission" date="2014-03" db="EMBL/GenBank/DDBJ databases">
        <title>The draft genome sequence of Thalassospira alkalitolerans JCM 18968.</title>
        <authorList>
            <person name="Lai Q."/>
            <person name="Shao Z."/>
        </authorList>
    </citation>
    <scope>NUCLEOTIDE SEQUENCE [LARGE SCALE GENOMIC DNA]</scope>
    <source>
        <strain evidence="9 10">JCM 18968</strain>
    </source>
</reference>
<sequence>MKHISWLGVGFLTPALLIVGFLFFAPVVMTAVFSFTNMSTATGISGGDYLLSPNNLDEMQAHGVSQKTLDALADTTYQVDDHGLLLLAQEFGTEIANELKERHNNDIFKNRGELERALKDMKHRIRSPRDRKKAADLFGTSILNQRFTSKVDFITAVIQTGAVQADIPAVTSVAYTGWQWTTNNFKRLFSLPATWRYALNTLAYVTLTLVFNIGFGLFLAISTFYMPEGFANTFRTIWFLPRILPPVLYVLMWKWFTWDTGFLSTILAPLGIPAQNWMMQTSTHAWVTIILINGSVGASLGMILFSSAIRSIPASMLHASEVDGASRFQQIRHIILPQLRWPILFLTSYETLSLLASFEHILLTTDGGPGKSTEVWALAAFHTALRNYSGNLQYGYGAAFALILVAIGIAASLVYMRLFNFRDLVSKPRIER</sequence>
<dbReference type="PANTHER" id="PTHR30193:SF37">
    <property type="entry name" value="INNER MEMBRANE ABC TRANSPORTER PERMEASE PROTEIN YCJO"/>
    <property type="match status" value="1"/>
</dbReference>
<keyword evidence="4 7" id="KW-0812">Transmembrane</keyword>
<evidence type="ECO:0000256" key="4">
    <source>
        <dbReference type="ARBA" id="ARBA00022692"/>
    </source>
</evidence>
<dbReference type="Proteomes" id="UP000193396">
    <property type="component" value="Unassembled WGS sequence"/>
</dbReference>
<evidence type="ECO:0000256" key="1">
    <source>
        <dbReference type="ARBA" id="ARBA00004651"/>
    </source>
</evidence>
<feature type="transmembrane region" description="Helical" evidence="7">
    <location>
        <begin position="202"/>
        <end position="225"/>
    </location>
</feature>
<name>A0A1Y2LE06_9PROT</name>
<dbReference type="PANTHER" id="PTHR30193">
    <property type="entry name" value="ABC TRANSPORTER PERMEASE PROTEIN"/>
    <property type="match status" value="1"/>
</dbReference>
<dbReference type="InterPro" id="IPR035906">
    <property type="entry name" value="MetI-like_sf"/>
</dbReference>
<comment type="similarity">
    <text evidence="7">Belongs to the binding-protein-dependent transport system permease family.</text>
</comment>
<dbReference type="Pfam" id="PF00528">
    <property type="entry name" value="BPD_transp_1"/>
    <property type="match status" value="1"/>
</dbReference>
<evidence type="ECO:0000313" key="9">
    <source>
        <dbReference type="EMBL" id="OSQ49228.1"/>
    </source>
</evidence>
<accession>A0A1Y2LE06</accession>
<dbReference type="AlphaFoldDB" id="A0A1Y2LE06"/>
<dbReference type="OrthoDB" id="9805108at2"/>
<dbReference type="InterPro" id="IPR000515">
    <property type="entry name" value="MetI-like"/>
</dbReference>
<dbReference type="CDD" id="cd06261">
    <property type="entry name" value="TM_PBP2"/>
    <property type="match status" value="1"/>
</dbReference>
<keyword evidence="6 7" id="KW-0472">Membrane</keyword>
<evidence type="ECO:0000313" key="10">
    <source>
        <dbReference type="Proteomes" id="UP000193396"/>
    </source>
</evidence>
<dbReference type="EMBL" id="JFKB01000003">
    <property type="protein sequence ID" value="OSQ49228.1"/>
    <property type="molecule type" value="Genomic_DNA"/>
</dbReference>
<comment type="caution">
    <text evidence="9">The sequence shown here is derived from an EMBL/GenBank/DDBJ whole genome shotgun (WGS) entry which is preliminary data.</text>
</comment>
<keyword evidence="3" id="KW-1003">Cell membrane</keyword>
<feature type="transmembrane region" description="Helical" evidence="7">
    <location>
        <begin position="394"/>
        <end position="419"/>
    </location>
</feature>
<dbReference type="InterPro" id="IPR051393">
    <property type="entry name" value="ABC_transporter_permease"/>
</dbReference>
<dbReference type="Gene3D" id="1.10.3720.10">
    <property type="entry name" value="MetI-like"/>
    <property type="match status" value="1"/>
</dbReference>
<evidence type="ECO:0000256" key="5">
    <source>
        <dbReference type="ARBA" id="ARBA00022989"/>
    </source>
</evidence>
<comment type="subcellular location">
    <subcellularLocation>
        <location evidence="1 7">Cell membrane</location>
        <topology evidence="1 7">Multi-pass membrane protein</topology>
    </subcellularLocation>
</comment>
<feature type="transmembrane region" description="Helical" evidence="7">
    <location>
        <begin position="285"/>
        <end position="306"/>
    </location>
</feature>
<keyword evidence="10" id="KW-1185">Reference proteome</keyword>
<evidence type="ECO:0000259" key="8">
    <source>
        <dbReference type="PROSITE" id="PS50928"/>
    </source>
</evidence>
<proteinExistence type="inferred from homology"/>
<evidence type="ECO:0000256" key="2">
    <source>
        <dbReference type="ARBA" id="ARBA00022448"/>
    </source>
</evidence>
<feature type="domain" description="ABC transmembrane type-1" evidence="8">
    <location>
        <begin position="198"/>
        <end position="415"/>
    </location>
</feature>
<evidence type="ECO:0000256" key="6">
    <source>
        <dbReference type="ARBA" id="ARBA00023136"/>
    </source>
</evidence>
<dbReference type="STRING" id="1293890.TALK_06555"/>